<dbReference type="EMBL" id="BMVW01000006">
    <property type="protein sequence ID" value="GGZ13423.1"/>
    <property type="molecule type" value="Genomic_DNA"/>
</dbReference>
<comment type="caution">
    <text evidence="2">The sequence shown here is derived from an EMBL/GenBank/DDBJ whole genome shotgun (WGS) entry which is preliminary data.</text>
</comment>
<gene>
    <name evidence="2" type="ORF">GCM10010365_36590</name>
</gene>
<name>A0A918PL58_9ACTN</name>
<keyword evidence="1" id="KW-0812">Transmembrane</keyword>
<organism evidence="2 3">
    <name type="scientific">Streptomyces poonensis</name>
    <dbReference type="NCBI Taxonomy" id="68255"/>
    <lineage>
        <taxon>Bacteria</taxon>
        <taxon>Bacillati</taxon>
        <taxon>Actinomycetota</taxon>
        <taxon>Actinomycetes</taxon>
        <taxon>Kitasatosporales</taxon>
        <taxon>Streptomycetaceae</taxon>
        <taxon>Streptomyces</taxon>
    </lineage>
</organism>
<evidence type="ECO:0000313" key="2">
    <source>
        <dbReference type="EMBL" id="GGZ13423.1"/>
    </source>
</evidence>
<reference evidence="2" key="1">
    <citation type="journal article" date="2014" name="Int. J. Syst. Evol. Microbiol.">
        <title>Complete genome sequence of Corynebacterium casei LMG S-19264T (=DSM 44701T), isolated from a smear-ripened cheese.</title>
        <authorList>
            <consortium name="US DOE Joint Genome Institute (JGI-PGF)"/>
            <person name="Walter F."/>
            <person name="Albersmeier A."/>
            <person name="Kalinowski J."/>
            <person name="Ruckert C."/>
        </authorList>
    </citation>
    <scope>NUCLEOTIDE SEQUENCE</scope>
    <source>
        <strain evidence="2">JCM 4815</strain>
    </source>
</reference>
<feature type="transmembrane region" description="Helical" evidence="1">
    <location>
        <begin position="12"/>
        <end position="38"/>
    </location>
</feature>
<accession>A0A918PL58</accession>
<sequence length="74" mass="7128">MAPVSAAAGVVPAIPAAAVAVAAVAVAVAVAVRSVLLLGRMGPPRWARIRGTDGTPLMVVDTSSVSKGAAVALP</sequence>
<keyword evidence="3" id="KW-1185">Reference proteome</keyword>
<evidence type="ECO:0000313" key="3">
    <source>
        <dbReference type="Proteomes" id="UP000622166"/>
    </source>
</evidence>
<keyword evidence="1" id="KW-1133">Transmembrane helix</keyword>
<keyword evidence="1" id="KW-0472">Membrane</keyword>
<dbReference type="Proteomes" id="UP000622166">
    <property type="component" value="Unassembled WGS sequence"/>
</dbReference>
<evidence type="ECO:0000256" key="1">
    <source>
        <dbReference type="SAM" id="Phobius"/>
    </source>
</evidence>
<protein>
    <submittedName>
        <fullName evidence="2">Uncharacterized protein</fullName>
    </submittedName>
</protein>
<dbReference type="AlphaFoldDB" id="A0A918PL58"/>
<proteinExistence type="predicted"/>
<reference evidence="2" key="2">
    <citation type="submission" date="2020-09" db="EMBL/GenBank/DDBJ databases">
        <authorList>
            <person name="Sun Q."/>
            <person name="Ohkuma M."/>
        </authorList>
    </citation>
    <scope>NUCLEOTIDE SEQUENCE</scope>
    <source>
        <strain evidence="2">JCM 4815</strain>
    </source>
</reference>